<dbReference type="AlphaFoldDB" id="A0A1I8B1Z4"/>
<protein>
    <submittedName>
        <fullName evidence="3">Uncharacterized protein</fullName>
    </submittedName>
</protein>
<feature type="transmembrane region" description="Helical" evidence="1">
    <location>
        <begin position="26"/>
        <end position="50"/>
    </location>
</feature>
<organism evidence="2 3">
    <name type="scientific">Meloidogyne hapla</name>
    <name type="common">Root-knot nematode worm</name>
    <dbReference type="NCBI Taxonomy" id="6305"/>
    <lineage>
        <taxon>Eukaryota</taxon>
        <taxon>Metazoa</taxon>
        <taxon>Ecdysozoa</taxon>
        <taxon>Nematoda</taxon>
        <taxon>Chromadorea</taxon>
        <taxon>Rhabditida</taxon>
        <taxon>Tylenchina</taxon>
        <taxon>Tylenchomorpha</taxon>
        <taxon>Tylenchoidea</taxon>
        <taxon>Meloidogynidae</taxon>
        <taxon>Meloidogyninae</taxon>
        <taxon>Meloidogyne</taxon>
    </lineage>
</organism>
<accession>A0A1I8B1Z4</accession>
<evidence type="ECO:0000256" key="1">
    <source>
        <dbReference type="SAM" id="Phobius"/>
    </source>
</evidence>
<proteinExistence type="predicted"/>
<name>A0A1I8B1Z4_MELHA</name>
<sequence>MFVTAIKSKRLISTNKRLKNIKRNNISLLICFWFVFSTTNFFILCLTQMVNNQAKNSGGCSYKIPDPEELIIGVPVVHISPSSQSPLPLHFPRHHSLRARKKRFRRDMAMGREFRPLRIKLYFDPVSISPLSPEKQFYINASQILL</sequence>
<reference evidence="3" key="1">
    <citation type="submission" date="2016-11" db="UniProtKB">
        <authorList>
            <consortium name="WormBaseParasite"/>
        </authorList>
    </citation>
    <scope>IDENTIFICATION</scope>
</reference>
<keyword evidence="1" id="KW-0812">Transmembrane</keyword>
<evidence type="ECO:0000313" key="3">
    <source>
        <dbReference type="WBParaSite" id="MhA1_Contig120.frz3.gene5"/>
    </source>
</evidence>
<evidence type="ECO:0000313" key="2">
    <source>
        <dbReference type="Proteomes" id="UP000095281"/>
    </source>
</evidence>
<keyword evidence="2" id="KW-1185">Reference proteome</keyword>
<dbReference type="Proteomes" id="UP000095281">
    <property type="component" value="Unplaced"/>
</dbReference>
<keyword evidence="1" id="KW-0472">Membrane</keyword>
<dbReference type="WBParaSite" id="MhA1_Contig120.frz3.gene5">
    <property type="protein sequence ID" value="MhA1_Contig120.frz3.gene5"/>
    <property type="gene ID" value="MhA1_Contig120.frz3.gene5"/>
</dbReference>
<keyword evidence="1" id="KW-1133">Transmembrane helix</keyword>